<keyword evidence="2" id="KW-1185">Reference proteome</keyword>
<evidence type="ECO:0000313" key="2">
    <source>
        <dbReference type="Proteomes" id="UP000324222"/>
    </source>
</evidence>
<proteinExistence type="predicted"/>
<dbReference type="AlphaFoldDB" id="A0A5B7GG66"/>
<name>A0A5B7GG66_PORTR</name>
<gene>
    <name evidence="1" type="ORF">E2C01_053286</name>
</gene>
<protein>
    <submittedName>
        <fullName evidence="1">Uncharacterized protein</fullName>
    </submittedName>
</protein>
<evidence type="ECO:0000313" key="1">
    <source>
        <dbReference type="EMBL" id="MPC59270.1"/>
    </source>
</evidence>
<comment type="caution">
    <text evidence="1">The sequence shown here is derived from an EMBL/GenBank/DDBJ whole genome shotgun (WGS) entry which is preliminary data.</text>
</comment>
<reference evidence="1 2" key="1">
    <citation type="submission" date="2019-05" db="EMBL/GenBank/DDBJ databases">
        <title>Another draft genome of Portunus trituberculatus and its Hox gene families provides insights of decapod evolution.</title>
        <authorList>
            <person name="Jeong J.-H."/>
            <person name="Song I."/>
            <person name="Kim S."/>
            <person name="Choi T."/>
            <person name="Kim D."/>
            <person name="Ryu S."/>
            <person name="Kim W."/>
        </authorList>
    </citation>
    <scope>NUCLEOTIDE SEQUENCE [LARGE SCALE GENOMIC DNA]</scope>
    <source>
        <tissue evidence="1">Muscle</tissue>
    </source>
</reference>
<organism evidence="1 2">
    <name type="scientific">Portunus trituberculatus</name>
    <name type="common">Swimming crab</name>
    <name type="synonym">Neptunus trituberculatus</name>
    <dbReference type="NCBI Taxonomy" id="210409"/>
    <lineage>
        <taxon>Eukaryota</taxon>
        <taxon>Metazoa</taxon>
        <taxon>Ecdysozoa</taxon>
        <taxon>Arthropoda</taxon>
        <taxon>Crustacea</taxon>
        <taxon>Multicrustacea</taxon>
        <taxon>Malacostraca</taxon>
        <taxon>Eumalacostraca</taxon>
        <taxon>Eucarida</taxon>
        <taxon>Decapoda</taxon>
        <taxon>Pleocyemata</taxon>
        <taxon>Brachyura</taxon>
        <taxon>Eubrachyura</taxon>
        <taxon>Portunoidea</taxon>
        <taxon>Portunidae</taxon>
        <taxon>Portuninae</taxon>
        <taxon>Portunus</taxon>
    </lineage>
</organism>
<accession>A0A5B7GG66</accession>
<sequence length="68" mass="7675">MCWKYADDKLMHTMLFEVTATMCWAPYDTAHLSTTMSYVSNRSFLAFSTCERERWGIKGGGGGGGTYF</sequence>
<dbReference type="EMBL" id="VSRR010016408">
    <property type="protein sequence ID" value="MPC59270.1"/>
    <property type="molecule type" value="Genomic_DNA"/>
</dbReference>
<dbReference type="Proteomes" id="UP000324222">
    <property type="component" value="Unassembled WGS sequence"/>
</dbReference>